<dbReference type="EMBL" id="PIQG01000001">
    <property type="protein sequence ID" value="RUO78986.1"/>
    <property type="molecule type" value="Genomic_DNA"/>
</dbReference>
<dbReference type="OrthoDB" id="9793663at2"/>
<sequence>MTNDVKRQRYHFDLAGFQRMASLNYARLRRLVERLGVNQSLTLVTPSTMQVECKCLNHAPYTSDIELTQVANLGELPGTQPVHLEVRLYHDAKLAEVTAAQGVRRLAAVYPQPNQAMHQTNEKYQVNQFLHEWLQLLKQH</sequence>
<keyword evidence="2" id="KW-1185">Reference proteome</keyword>
<gene>
    <name evidence="1" type="ORF">CWI83_00220</name>
</gene>
<proteinExistence type="predicted"/>
<accession>A0A432ZM87</accession>
<dbReference type="Proteomes" id="UP000288279">
    <property type="component" value="Unassembled WGS sequence"/>
</dbReference>
<organism evidence="1 2">
    <name type="scientific">Pseudidiomarina taiwanensis</name>
    <dbReference type="NCBI Taxonomy" id="337250"/>
    <lineage>
        <taxon>Bacteria</taxon>
        <taxon>Pseudomonadati</taxon>
        <taxon>Pseudomonadota</taxon>
        <taxon>Gammaproteobacteria</taxon>
        <taxon>Alteromonadales</taxon>
        <taxon>Idiomarinaceae</taxon>
        <taxon>Pseudidiomarina</taxon>
    </lineage>
</organism>
<dbReference type="InterPro" id="IPR009659">
    <property type="entry name" value="DUF1249"/>
</dbReference>
<evidence type="ECO:0000313" key="2">
    <source>
        <dbReference type="Proteomes" id="UP000288279"/>
    </source>
</evidence>
<dbReference type="Pfam" id="PF06853">
    <property type="entry name" value="DUF1249"/>
    <property type="match status" value="1"/>
</dbReference>
<dbReference type="PANTHER" id="PTHR38774">
    <property type="entry name" value="CYTOPLASMIC PROTEIN-RELATED"/>
    <property type="match status" value="1"/>
</dbReference>
<protein>
    <submittedName>
        <fullName evidence="1">DUF1249 domain-containing protein</fullName>
    </submittedName>
</protein>
<dbReference type="RefSeq" id="WP_126824122.1">
    <property type="nucleotide sequence ID" value="NZ_PIQG01000001.1"/>
</dbReference>
<comment type="caution">
    <text evidence="1">The sequence shown here is derived from an EMBL/GenBank/DDBJ whole genome shotgun (WGS) entry which is preliminary data.</text>
</comment>
<name>A0A432ZM87_9GAMM</name>
<dbReference type="AlphaFoldDB" id="A0A432ZM87"/>
<evidence type="ECO:0000313" key="1">
    <source>
        <dbReference type="EMBL" id="RUO78986.1"/>
    </source>
</evidence>
<reference evidence="1 2" key="1">
    <citation type="journal article" date="2011" name="Front. Microbiol.">
        <title>Genomic signatures of strain selection and enhancement in Bacillus atrophaeus var. globigii, a historical biowarfare simulant.</title>
        <authorList>
            <person name="Gibbons H.S."/>
            <person name="Broomall S.M."/>
            <person name="McNew L.A."/>
            <person name="Daligault H."/>
            <person name="Chapman C."/>
            <person name="Bruce D."/>
            <person name="Karavis M."/>
            <person name="Krepps M."/>
            <person name="McGregor P.A."/>
            <person name="Hong C."/>
            <person name="Park K.H."/>
            <person name="Akmal A."/>
            <person name="Feldman A."/>
            <person name="Lin J.S."/>
            <person name="Chang W.E."/>
            <person name="Higgs B.W."/>
            <person name="Demirev P."/>
            <person name="Lindquist J."/>
            <person name="Liem A."/>
            <person name="Fochler E."/>
            <person name="Read T.D."/>
            <person name="Tapia R."/>
            <person name="Johnson S."/>
            <person name="Bishop-Lilly K.A."/>
            <person name="Detter C."/>
            <person name="Han C."/>
            <person name="Sozhamannan S."/>
            <person name="Rosenzweig C.N."/>
            <person name="Skowronski E.W."/>
        </authorList>
    </citation>
    <scope>NUCLEOTIDE SEQUENCE [LARGE SCALE GENOMIC DNA]</scope>
    <source>
        <strain evidence="1 2">PIT1</strain>
    </source>
</reference>
<dbReference type="PANTHER" id="PTHR38774:SF1">
    <property type="entry name" value="CYTOPLASMIC PROTEIN"/>
    <property type="match status" value="1"/>
</dbReference>